<keyword evidence="1" id="KW-0812">Transmembrane</keyword>
<feature type="transmembrane region" description="Helical" evidence="1">
    <location>
        <begin position="33"/>
        <end position="51"/>
    </location>
</feature>
<gene>
    <name evidence="2" type="ORF">J2S00_000152</name>
</gene>
<feature type="transmembrane region" description="Helical" evidence="1">
    <location>
        <begin position="63"/>
        <end position="94"/>
    </location>
</feature>
<dbReference type="Pfam" id="PF04307">
    <property type="entry name" value="YdjM"/>
    <property type="match status" value="1"/>
</dbReference>
<dbReference type="InterPro" id="IPR007404">
    <property type="entry name" value="YdjM-like"/>
</dbReference>
<dbReference type="RefSeq" id="WP_307334450.1">
    <property type="nucleotide sequence ID" value="NZ_JAUSUQ010000001.1"/>
</dbReference>
<keyword evidence="1" id="KW-1133">Transmembrane helix</keyword>
<dbReference type="EMBL" id="JAUSUQ010000001">
    <property type="protein sequence ID" value="MDQ0337382.1"/>
    <property type="molecule type" value="Genomic_DNA"/>
</dbReference>
<evidence type="ECO:0000256" key="1">
    <source>
        <dbReference type="SAM" id="Phobius"/>
    </source>
</evidence>
<sequence length="183" mass="20528">MVASTHESFGLMWGLLTIMFMQSSGTLPFTDPLSYGFFLILVLIGSIFPDIDKFRSRLGRKLWFLSAFISVLFSHRGFTHSLLFIVIMGVSSLWVTQALDVHPVYALGWTLGVACHVAGDFMTKGGVALLYPYKKRFAFPLSIRTGSLTERGILFVLVMINLYLFLLLLTNIKLPVINLFVVP</sequence>
<feature type="transmembrane region" description="Helical" evidence="1">
    <location>
        <begin position="152"/>
        <end position="172"/>
    </location>
</feature>
<evidence type="ECO:0000313" key="2">
    <source>
        <dbReference type="EMBL" id="MDQ0337382.1"/>
    </source>
</evidence>
<reference evidence="2 3" key="1">
    <citation type="submission" date="2023-07" db="EMBL/GenBank/DDBJ databases">
        <title>Genomic Encyclopedia of Type Strains, Phase IV (KMG-IV): sequencing the most valuable type-strain genomes for metagenomic binning, comparative biology and taxonomic classification.</title>
        <authorList>
            <person name="Goeker M."/>
        </authorList>
    </citation>
    <scope>NUCLEOTIDE SEQUENCE [LARGE SCALE GENOMIC DNA]</scope>
    <source>
        <strain evidence="2 3">DSM 17740</strain>
    </source>
</reference>
<name>A0ABU0CQU4_9BACI</name>
<accession>A0ABU0CQU4</accession>
<evidence type="ECO:0000313" key="3">
    <source>
        <dbReference type="Proteomes" id="UP001232445"/>
    </source>
</evidence>
<protein>
    <submittedName>
        <fullName evidence="2">Inner membrane protein</fullName>
    </submittedName>
</protein>
<organism evidence="2 3">
    <name type="scientific">Caldalkalibacillus uzonensis</name>
    <dbReference type="NCBI Taxonomy" id="353224"/>
    <lineage>
        <taxon>Bacteria</taxon>
        <taxon>Bacillati</taxon>
        <taxon>Bacillota</taxon>
        <taxon>Bacilli</taxon>
        <taxon>Bacillales</taxon>
        <taxon>Bacillaceae</taxon>
        <taxon>Caldalkalibacillus</taxon>
    </lineage>
</organism>
<proteinExistence type="predicted"/>
<dbReference type="PANTHER" id="PTHR35531">
    <property type="entry name" value="INNER MEMBRANE PROTEIN YBCI-RELATED"/>
    <property type="match status" value="1"/>
</dbReference>
<keyword evidence="1" id="KW-0472">Membrane</keyword>
<dbReference type="PANTHER" id="PTHR35531:SF1">
    <property type="entry name" value="INNER MEMBRANE PROTEIN YBCI-RELATED"/>
    <property type="match status" value="1"/>
</dbReference>
<feature type="transmembrane region" description="Helical" evidence="1">
    <location>
        <begin position="106"/>
        <end position="131"/>
    </location>
</feature>
<comment type="caution">
    <text evidence="2">The sequence shown here is derived from an EMBL/GenBank/DDBJ whole genome shotgun (WGS) entry which is preliminary data.</text>
</comment>
<keyword evidence="3" id="KW-1185">Reference proteome</keyword>
<dbReference type="Proteomes" id="UP001232445">
    <property type="component" value="Unassembled WGS sequence"/>
</dbReference>